<dbReference type="AlphaFoldDB" id="A0AAN6XF56"/>
<comment type="caution">
    <text evidence="1">The sequence shown here is derived from an EMBL/GenBank/DDBJ whole genome shotgun (WGS) entry which is preliminary data.</text>
</comment>
<accession>A0AAN6XF56</accession>
<evidence type="ECO:0000313" key="1">
    <source>
        <dbReference type="EMBL" id="KAK4198290.1"/>
    </source>
</evidence>
<reference evidence="1" key="1">
    <citation type="journal article" date="2023" name="Mol. Phylogenet. Evol.">
        <title>Genome-scale phylogeny and comparative genomics of the fungal order Sordariales.</title>
        <authorList>
            <person name="Hensen N."/>
            <person name="Bonometti L."/>
            <person name="Westerberg I."/>
            <person name="Brannstrom I.O."/>
            <person name="Guillou S."/>
            <person name="Cros-Aarteil S."/>
            <person name="Calhoun S."/>
            <person name="Haridas S."/>
            <person name="Kuo A."/>
            <person name="Mondo S."/>
            <person name="Pangilinan J."/>
            <person name="Riley R."/>
            <person name="LaButti K."/>
            <person name="Andreopoulos B."/>
            <person name="Lipzen A."/>
            <person name="Chen C."/>
            <person name="Yan M."/>
            <person name="Daum C."/>
            <person name="Ng V."/>
            <person name="Clum A."/>
            <person name="Steindorff A."/>
            <person name="Ohm R.A."/>
            <person name="Martin F."/>
            <person name="Silar P."/>
            <person name="Natvig D.O."/>
            <person name="Lalanne C."/>
            <person name="Gautier V."/>
            <person name="Ament-Velasquez S.L."/>
            <person name="Kruys A."/>
            <person name="Hutchinson M.I."/>
            <person name="Powell A.J."/>
            <person name="Barry K."/>
            <person name="Miller A.N."/>
            <person name="Grigoriev I.V."/>
            <person name="Debuchy R."/>
            <person name="Gladieux P."/>
            <person name="Hiltunen Thoren M."/>
            <person name="Johannesson H."/>
        </authorList>
    </citation>
    <scope>NUCLEOTIDE SEQUENCE</scope>
    <source>
        <strain evidence="1">CBS 315.58</strain>
    </source>
</reference>
<sequence>MASTTSCQQLVVVRWRRVSSKASTLVSRLLRFLQSVTGSVDTLQWFWACLLTKMSDLSGMTVGIACGGEVVLLWRTVVVAIVTDWEFAQQVPTAVYPQMLSSNYSYGRSGYNIASPTLMAWPSTVHHSVVSPEASLSQTSLPAQAFHSPTVGIPSNAANPAPGPGGAEATAWETQQTQFVTA</sequence>
<organism evidence="1 2">
    <name type="scientific">Triangularia verruculosa</name>
    <dbReference type="NCBI Taxonomy" id="2587418"/>
    <lineage>
        <taxon>Eukaryota</taxon>
        <taxon>Fungi</taxon>
        <taxon>Dikarya</taxon>
        <taxon>Ascomycota</taxon>
        <taxon>Pezizomycotina</taxon>
        <taxon>Sordariomycetes</taxon>
        <taxon>Sordariomycetidae</taxon>
        <taxon>Sordariales</taxon>
        <taxon>Podosporaceae</taxon>
        <taxon>Triangularia</taxon>
    </lineage>
</organism>
<evidence type="ECO:0000313" key="2">
    <source>
        <dbReference type="Proteomes" id="UP001303160"/>
    </source>
</evidence>
<dbReference type="EMBL" id="MU863948">
    <property type="protein sequence ID" value="KAK4198290.1"/>
    <property type="molecule type" value="Genomic_DNA"/>
</dbReference>
<protein>
    <submittedName>
        <fullName evidence="1">Uncharacterized protein</fullName>
    </submittedName>
</protein>
<proteinExistence type="predicted"/>
<gene>
    <name evidence="1" type="ORF">QBC40DRAFT_298551</name>
</gene>
<keyword evidence="2" id="KW-1185">Reference proteome</keyword>
<name>A0AAN6XF56_9PEZI</name>
<reference evidence="1" key="2">
    <citation type="submission" date="2023-05" db="EMBL/GenBank/DDBJ databases">
        <authorList>
            <consortium name="Lawrence Berkeley National Laboratory"/>
            <person name="Steindorff A."/>
            <person name="Hensen N."/>
            <person name="Bonometti L."/>
            <person name="Westerberg I."/>
            <person name="Brannstrom I.O."/>
            <person name="Guillou S."/>
            <person name="Cros-Aarteil S."/>
            <person name="Calhoun S."/>
            <person name="Haridas S."/>
            <person name="Kuo A."/>
            <person name="Mondo S."/>
            <person name="Pangilinan J."/>
            <person name="Riley R."/>
            <person name="Labutti K."/>
            <person name="Andreopoulos B."/>
            <person name="Lipzen A."/>
            <person name="Chen C."/>
            <person name="Yanf M."/>
            <person name="Daum C."/>
            <person name="Ng V."/>
            <person name="Clum A."/>
            <person name="Ohm R."/>
            <person name="Martin F."/>
            <person name="Silar P."/>
            <person name="Natvig D."/>
            <person name="Lalanne C."/>
            <person name="Gautier V."/>
            <person name="Ament-Velasquez S.L."/>
            <person name="Kruys A."/>
            <person name="Hutchinson M.I."/>
            <person name="Powell A.J."/>
            <person name="Barry K."/>
            <person name="Miller A.N."/>
            <person name="Grigoriev I.V."/>
            <person name="Debuchy R."/>
            <person name="Gladieux P."/>
            <person name="Thoren M.H."/>
            <person name="Johannesson H."/>
        </authorList>
    </citation>
    <scope>NUCLEOTIDE SEQUENCE</scope>
    <source>
        <strain evidence="1">CBS 315.58</strain>
    </source>
</reference>
<dbReference type="Proteomes" id="UP001303160">
    <property type="component" value="Unassembled WGS sequence"/>
</dbReference>